<dbReference type="NCBIfam" id="TIGR00691">
    <property type="entry name" value="spoT_relA"/>
    <property type="match status" value="1"/>
</dbReference>
<organism evidence="9 10">
    <name type="scientific">Natronospira proteinivora</name>
    <dbReference type="NCBI Taxonomy" id="1807133"/>
    <lineage>
        <taxon>Bacteria</taxon>
        <taxon>Pseudomonadati</taxon>
        <taxon>Pseudomonadota</taxon>
        <taxon>Gammaproteobacteria</taxon>
        <taxon>Natronospirales</taxon>
        <taxon>Natronospiraceae</taxon>
        <taxon>Natronospira</taxon>
    </lineage>
</organism>
<comment type="caution">
    <text evidence="9">The sequence shown here is derived from an EMBL/GenBank/DDBJ whole genome shotgun (WGS) entry which is preliminary data.</text>
</comment>
<dbReference type="PANTHER" id="PTHR21262">
    <property type="entry name" value="GUANOSINE-3',5'-BIS DIPHOSPHATE 3'-PYROPHOSPHOHYDROLASE"/>
    <property type="match status" value="1"/>
</dbReference>
<evidence type="ECO:0000256" key="2">
    <source>
        <dbReference type="ARBA" id="ARBA00024329"/>
    </source>
</evidence>
<dbReference type="Pfam" id="PF13328">
    <property type="entry name" value="HD_4"/>
    <property type="match status" value="1"/>
</dbReference>
<dbReference type="InterPro" id="IPR012675">
    <property type="entry name" value="Beta-grasp_dom_sf"/>
</dbReference>
<evidence type="ECO:0000256" key="3">
    <source>
        <dbReference type="ARBA" id="ARBA00024387"/>
    </source>
</evidence>
<dbReference type="PROSITE" id="PS51671">
    <property type="entry name" value="ACT"/>
    <property type="match status" value="1"/>
</dbReference>
<protein>
    <recommendedName>
        <fullName evidence="3">guanosine-3',5'-bis(diphosphate) 3'-diphosphatase</fullName>
        <ecNumber evidence="3">3.1.7.2</ecNumber>
    </recommendedName>
</protein>
<dbReference type="Proteomes" id="UP001523550">
    <property type="component" value="Unassembled WGS sequence"/>
</dbReference>
<dbReference type="SMART" id="SM00471">
    <property type="entry name" value="HDc"/>
    <property type="match status" value="1"/>
</dbReference>
<reference evidence="9 10" key="1">
    <citation type="submission" date="2022-03" db="EMBL/GenBank/DDBJ databases">
        <title>Genomic Encyclopedia of Type Strains, Phase III (KMG-III): the genomes of soil and plant-associated and newly described type strains.</title>
        <authorList>
            <person name="Whitman W."/>
        </authorList>
    </citation>
    <scope>NUCLEOTIDE SEQUENCE [LARGE SCALE GENOMIC DNA]</scope>
    <source>
        <strain evidence="9 10">BSker1</strain>
    </source>
</reference>
<dbReference type="InterPro" id="IPR012676">
    <property type="entry name" value="TGS-like"/>
</dbReference>
<evidence type="ECO:0000313" key="9">
    <source>
        <dbReference type="EMBL" id="MCP1727973.1"/>
    </source>
</evidence>
<dbReference type="SUPFAM" id="SSF81271">
    <property type="entry name" value="TGS-like"/>
    <property type="match status" value="1"/>
</dbReference>
<dbReference type="InterPro" id="IPR004811">
    <property type="entry name" value="RelA/Spo_fam"/>
</dbReference>
<dbReference type="InterPro" id="IPR007685">
    <property type="entry name" value="RelA_SpoT"/>
</dbReference>
<dbReference type="InterPro" id="IPR004095">
    <property type="entry name" value="TGS"/>
</dbReference>
<comment type="pathway">
    <text evidence="2">Purine metabolism; ppGpp biosynthesis; ppGpp from GDP: step 1/1.</text>
</comment>
<dbReference type="CDD" id="cd04876">
    <property type="entry name" value="ACT_RelA-SpoT"/>
    <property type="match status" value="1"/>
</dbReference>
<dbReference type="NCBIfam" id="NF008303">
    <property type="entry name" value="PRK11092.1"/>
    <property type="match status" value="1"/>
</dbReference>
<dbReference type="InterPro" id="IPR003607">
    <property type="entry name" value="HD/PDEase_dom"/>
</dbReference>
<dbReference type="InterPro" id="IPR002912">
    <property type="entry name" value="ACT_dom"/>
</dbReference>
<keyword evidence="10" id="KW-1185">Reference proteome</keyword>
<evidence type="ECO:0000259" key="7">
    <source>
        <dbReference type="PROSITE" id="PS51831"/>
    </source>
</evidence>
<evidence type="ECO:0000256" key="4">
    <source>
        <dbReference type="ARBA" id="ARBA00047968"/>
    </source>
</evidence>
<dbReference type="RefSeq" id="WP_253449144.1">
    <property type="nucleotide sequence ID" value="NZ_JALJYF010000002.1"/>
</dbReference>
<dbReference type="InterPro" id="IPR033655">
    <property type="entry name" value="TGS_RelA/SpoT"/>
</dbReference>
<dbReference type="PANTHER" id="PTHR21262:SF36">
    <property type="entry name" value="BIFUNCTIONAL (P)PPGPP SYNTHASE_HYDROLASE SPOT"/>
    <property type="match status" value="1"/>
</dbReference>
<dbReference type="PROSITE" id="PS51831">
    <property type="entry name" value="HD"/>
    <property type="match status" value="1"/>
</dbReference>
<feature type="domain" description="HD" evidence="7">
    <location>
        <begin position="61"/>
        <end position="160"/>
    </location>
</feature>
<dbReference type="InterPro" id="IPR045865">
    <property type="entry name" value="ACT-like_dom_sf"/>
</dbReference>
<dbReference type="Gene3D" id="3.30.460.10">
    <property type="entry name" value="Beta Polymerase, domain 2"/>
    <property type="match status" value="1"/>
</dbReference>
<dbReference type="CDD" id="cd01668">
    <property type="entry name" value="TGS_RSH"/>
    <property type="match status" value="1"/>
</dbReference>
<dbReference type="EC" id="3.1.7.2" evidence="3"/>
<evidence type="ECO:0000259" key="6">
    <source>
        <dbReference type="PROSITE" id="PS51671"/>
    </source>
</evidence>
<dbReference type="Pfam" id="PF02824">
    <property type="entry name" value="TGS"/>
    <property type="match status" value="1"/>
</dbReference>
<dbReference type="InterPro" id="IPR006674">
    <property type="entry name" value="HD_domain"/>
</dbReference>
<name>A0ABT1GCH4_9GAMM</name>
<comment type="catalytic activity">
    <reaction evidence="4">
        <text>guanosine 3',5'-bis(diphosphate) + H2O = GDP + diphosphate + H(+)</text>
        <dbReference type="Rhea" id="RHEA:14253"/>
        <dbReference type="ChEBI" id="CHEBI:15377"/>
        <dbReference type="ChEBI" id="CHEBI:15378"/>
        <dbReference type="ChEBI" id="CHEBI:33019"/>
        <dbReference type="ChEBI" id="CHEBI:58189"/>
        <dbReference type="ChEBI" id="CHEBI:77828"/>
        <dbReference type="EC" id="3.1.7.2"/>
    </reaction>
</comment>
<dbReference type="SMART" id="SM00954">
    <property type="entry name" value="RelA_SpoT"/>
    <property type="match status" value="1"/>
</dbReference>
<dbReference type="InterPro" id="IPR045600">
    <property type="entry name" value="RelA/SpoT_AH_RIS"/>
</dbReference>
<gene>
    <name evidence="9" type="ORF">J2T60_001973</name>
</gene>
<feature type="domain" description="ACT" evidence="6">
    <location>
        <begin position="646"/>
        <end position="720"/>
    </location>
</feature>
<evidence type="ECO:0000256" key="5">
    <source>
        <dbReference type="RuleBase" id="RU003847"/>
    </source>
</evidence>
<feature type="domain" description="TGS" evidence="8">
    <location>
        <begin position="404"/>
        <end position="465"/>
    </location>
</feature>
<dbReference type="Gene3D" id="1.10.3210.10">
    <property type="entry name" value="Hypothetical protein af1432"/>
    <property type="match status" value="1"/>
</dbReference>
<dbReference type="EMBL" id="JALJYF010000002">
    <property type="protein sequence ID" value="MCP1727973.1"/>
    <property type="molecule type" value="Genomic_DNA"/>
</dbReference>
<dbReference type="SUPFAM" id="SSF55021">
    <property type="entry name" value="ACT-like"/>
    <property type="match status" value="1"/>
</dbReference>
<dbReference type="CDD" id="cd00077">
    <property type="entry name" value="HDc"/>
    <property type="match status" value="1"/>
</dbReference>
<dbReference type="Pfam" id="PF04607">
    <property type="entry name" value="RelA_SpoT"/>
    <property type="match status" value="1"/>
</dbReference>
<dbReference type="Gene3D" id="3.30.70.260">
    <property type="match status" value="1"/>
</dbReference>
<dbReference type="Pfam" id="PF19296">
    <property type="entry name" value="RelA_AH_RIS"/>
    <property type="match status" value="2"/>
</dbReference>
<dbReference type="SUPFAM" id="SSF109604">
    <property type="entry name" value="HD-domain/PDEase-like"/>
    <property type="match status" value="1"/>
</dbReference>
<evidence type="ECO:0000256" key="1">
    <source>
        <dbReference type="ARBA" id="ARBA00022801"/>
    </source>
</evidence>
<accession>A0ABT1GCH4</accession>
<proteinExistence type="inferred from homology"/>
<evidence type="ECO:0000259" key="8">
    <source>
        <dbReference type="PROSITE" id="PS51880"/>
    </source>
</evidence>
<dbReference type="PROSITE" id="PS51880">
    <property type="entry name" value="TGS"/>
    <property type="match status" value="1"/>
</dbReference>
<evidence type="ECO:0000313" key="10">
    <source>
        <dbReference type="Proteomes" id="UP001523550"/>
    </source>
</evidence>
<comment type="function">
    <text evidence="5">In eubacteria ppGpp (guanosine 3'-diphosphate 5'-diphosphate) is a mediator of the stringent response that coordinates a variety of cellular activities in response to changes in nutritional abundance.</text>
</comment>
<dbReference type="Gene3D" id="3.10.20.30">
    <property type="match status" value="1"/>
</dbReference>
<dbReference type="CDD" id="cd05399">
    <property type="entry name" value="NT_Rel-Spo_like"/>
    <property type="match status" value="1"/>
</dbReference>
<keyword evidence="1" id="KW-0378">Hydrolase</keyword>
<dbReference type="SUPFAM" id="SSF81301">
    <property type="entry name" value="Nucleotidyltransferase"/>
    <property type="match status" value="1"/>
</dbReference>
<comment type="similarity">
    <text evidence="5">Belongs to the relA/spoT family.</text>
</comment>
<sequence>MGEVATKYAKSRRARRAVGIDELLAKLAAYLPEAQVESVEQAFCFGAEAHEGQRRLSGEPYISHPVAVAGILSELRMDYKTLIAAILHDVIEDTPTAKDDIAERFGEDVAQLVDGVSKLTQIRFRSKAEAQAENFRKMLLAMVEDIRVILVKLADRLHNMRTLGVMPPAKRRRIARETLEIYAPIAGRLGINSIRLELEDLGFKSLYPTRYRVISRHLRRARGHQKEIFRRIDNAFAEALNVYGIHARVESREKHIYSVYQKMLKKRLSLNDVLDVYGFRVTVDSVDICYRVLGLVHGVFKPVPGRFKDYIAIPKANGYQSLHTTLFGPHGVPIEVQIRTEDMDRIAETGIAAHWLYKSSETNDDSGPDEIRAREWLKGVLEMQKGSGNSMEFLENVKVDLFPDEVYVFTPKGDIRRLPRGATAVDFAYAVHTDVGNACVAVKIDRRLAPLRTRLVNGQTVEIITADNARPNPAWLNFVVSAKARTAIRHYLKNVHHEDAVEMGRRLLERALDQLNVKLRKVPQSQIAVLLEEFQLDEIEDLYEQIGLGQRMAPIIARRLVVDETEDGEGDGGTPLTISGTEGMVVNLARCCYPIPGDPIVGYLSQGRGIMVHRDDCSNLQEYRNDPDKWIEVQWEKDLAREFSVDVRVDVENKRGVLARMAATMSEQGSNIEHVNVQERDGTYTTLQFVFNVRDRKHLANIMRSIRAMPETLRVNRTRS</sequence>
<dbReference type="InterPro" id="IPR043519">
    <property type="entry name" value="NT_sf"/>
</dbReference>
<dbReference type="Pfam" id="PF13291">
    <property type="entry name" value="ACT_4"/>
    <property type="match status" value="1"/>
</dbReference>